<evidence type="ECO:0000313" key="7">
    <source>
        <dbReference type="EMBL" id="RKU49511.1"/>
    </source>
</evidence>
<sequence length="392" mass="43726">MRFVSLAALEVLLAATVSAIWNHRSGMEIGPIEPEDTALDGLNGTNGWGHFDQLIDHANPGLGTFKQRYWYGTEYWKGPGSPIIMVDPGETAADGYNKTYTTQNRLTGLFAKTVGGAVVIMEHRYWGTSSPFPNLTVSNLQYLTLENAIKDHAYFARNFDPPFDTSGQSHPDHAPWVFSGGSYPGALAGWIATKDPGTFWAYHGTSGVVQAVSDFWQYFVPVMEATPSNCSKDLQDVIAYVDTVLLHGSDKQKRKLKAKFALPEDLDDVDFAAALENGPWTWQSSQFYSESTLGYNPYYRFCDYIEGMWPNSTNKVPGPEGVGRCQALKNYAKWFKEESLPGNCESYGYKEWEGGNNTLCFASINASSPLYHDLSLDNPGNRQWMWMLCNEP</sequence>
<dbReference type="SUPFAM" id="SSF53474">
    <property type="entry name" value="alpha/beta-Hydrolases"/>
    <property type="match status" value="1"/>
</dbReference>
<dbReference type="Proteomes" id="UP000275385">
    <property type="component" value="Unassembled WGS sequence"/>
</dbReference>
<evidence type="ECO:0000256" key="2">
    <source>
        <dbReference type="ARBA" id="ARBA00022670"/>
    </source>
</evidence>
<feature type="chain" id="PRO_5019294068" description="Thymus-specific serine protease" evidence="6">
    <location>
        <begin position="20"/>
        <end position="392"/>
    </location>
</feature>
<dbReference type="GO" id="GO:0006508">
    <property type="term" value="P:proteolysis"/>
    <property type="evidence" value="ECO:0007669"/>
    <property type="project" value="UniProtKB-KW"/>
</dbReference>
<dbReference type="OrthoDB" id="1735038at2759"/>
<protein>
    <recommendedName>
        <fullName evidence="9">Thymus-specific serine protease</fullName>
    </recommendedName>
</protein>
<evidence type="ECO:0000256" key="5">
    <source>
        <dbReference type="ARBA" id="ARBA00023180"/>
    </source>
</evidence>
<dbReference type="PANTHER" id="PTHR11010">
    <property type="entry name" value="PROTEASE S28 PRO-X CARBOXYPEPTIDASE-RELATED"/>
    <property type="match status" value="1"/>
</dbReference>
<dbReference type="AlphaFoldDB" id="A0A420YNU8"/>
<keyword evidence="8" id="KW-1185">Reference proteome</keyword>
<keyword evidence="4" id="KW-0378">Hydrolase</keyword>
<dbReference type="GO" id="GO:0008239">
    <property type="term" value="F:dipeptidyl-peptidase activity"/>
    <property type="evidence" value="ECO:0007669"/>
    <property type="project" value="TreeGrafter"/>
</dbReference>
<evidence type="ECO:0000313" key="8">
    <source>
        <dbReference type="Proteomes" id="UP000275385"/>
    </source>
</evidence>
<dbReference type="Gene3D" id="3.40.50.1820">
    <property type="entry name" value="alpha/beta hydrolase"/>
    <property type="match status" value="1"/>
</dbReference>
<reference evidence="7 8" key="1">
    <citation type="submission" date="2018-08" db="EMBL/GenBank/DDBJ databases">
        <title>Draft genome of the lignicolous fungus Coniochaeta pulveracea.</title>
        <authorList>
            <person name="Borstlap C.J."/>
            <person name="De Witt R.N."/>
            <person name="Botha A."/>
            <person name="Volschenk H."/>
        </authorList>
    </citation>
    <scope>NUCLEOTIDE SEQUENCE [LARGE SCALE GENOMIC DNA]</scope>
    <source>
        <strain evidence="7 8">CAB683</strain>
    </source>
</reference>
<comment type="caution">
    <text evidence="7">The sequence shown here is derived from an EMBL/GenBank/DDBJ whole genome shotgun (WGS) entry which is preliminary data.</text>
</comment>
<dbReference type="PANTHER" id="PTHR11010:SF23">
    <property type="entry name" value="SERINE PEPTIDASE"/>
    <property type="match status" value="1"/>
</dbReference>
<dbReference type="InterPro" id="IPR008758">
    <property type="entry name" value="Peptidase_S28"/>
</dbReference>
<dbReference type="InterPro" id="IPR029058">
    <property type="entry name" value="AB_hydrolase_fold"/>
</dbReference>
<keyword evidence="2" id="KW-0645">Protease</keyword>
<evidence type="ECO:0008006" key="9">
    <source>
        <dbReference type="Google" id="ProtNLM"/>
    </source>
</evidence>
<organism evidence="7 8">
    <name type="scientific">Coniochaeta pulveracea</name>
    <dbReference type="NCBI Taxonomy" id="177199"/>
    <lineage>
        <taxon>Eukaryota</taxon>
        <taxon>Fungi</taxon>
        <taxon>Dikarya</taxon>
        <taxon>Ascomycota</taxon>
        <taxon>Pezizomycotina</taxon>
        <taxon>Sordariomycetes</taxon>
        <taxon>Sordariomycetidae</taxon>
        <taxon>Coniochaetales</taxon>
        <taxon>Coniochaetaceae</taxon>
        <taxon>Coniochaeta</taxon>
    </lineage>
</organism>
<dbReference type="EMBL" id="QVQW01000001">
    <property type="protein sequence ID" value="RKU49511.1"/>
    <property type="molecule type" value="Genomic_DNA"/>
</dbReference>
<dbReference type="FunFam" id="3.40.50.1820:FF:000165">
    <property type="entry name" value="Serine peptidase, putative"/>
    <property type="match status" value="1"/>
</dbReference>
<evidence type="ECO:0000256" key="3">
    <source>
        <dbReference type="ARBA" id="ARBA00022729"/>
    </source>
</evidence>
<proteinExistence type="inferred from homology"/>
<name>A0A420YNU8_9PEZI</name>
<evidence type="ECO:0000256" key="6">
    <source>
        <dbReference type="SAM" id="SignalP"/>
    </source>
</evidence>
<keyword evidence="3 6" id="KW-0732">Signal</keyword>
<evidence type="ECO:0000256" key="4">
    <source>
        <dbReference type="ARBA" id="ARBA00022801"/>
    </source>
</evidence>
<accession>A0A420YNU8</accession>
<evidence type="ECO:0000256" key="1">
    <source>
        <dbReference type="ARBA" id="ARBA00011079"/>
    </source>
</evidence>
<gene>
    <name evidence="7" type="ORF">DL546_008705</name>
</gene>
<dbReference type="GO" id="GO:0070008">
    <property type="term" value="F:serine-type exopeptidase activity"/>
    <property type="evidence" value="ECO:0007669"/>
    <property type="project" value="InterPro"/>
</dbReference>
<feature type="signal peptide" evidence="6">
    <location>
        <begin position="1"/>
        <end position="19"/>
    </location>
</feature>
<comment type="similarity">
    <text evidence="1">Belongs to the peptidase S28 family.</text>
</comment>
<keyword evidence="5" id="KW-0325">Glycoprotein</keyword>
<dbReference type="Pfam" id="PF05577">
    <property type="entry name" value="Peptidase_S28"/>
    <property type="match status" value="1"/>
</dbReference>